<name>C0ERA9_NEIFL</name>
<keyword evidence="2" id="KW-1185">Reference proteome</keyword>
<organism evidence="1 2">
    <name type="scientific">Neisseria flavescens NRL30031/H210</name>
    <dbReference type="NCBI Taxonomy" id="546264"/>
    <lineage>
        <taxon>Bacteria</taxon>
        <taxon>Pseudomonadati</taxon>
        <taxon>Pseudomonadota</taxon>
        <taxon>Betaproteobacteria</taxon>
        <taxon>Neisseriales</taxon>
        <taxon>Neisseriaceae</taxon>
        <taxon>Neisseria</taxon>
    </lineage>
</organism>
<sequence length="291" mass="31435">MFDFLAFVKAQAAVDFVGDAAAEQALFDDAGLGIAAVEDGDFVQIPAFAFEGFGFVNDEPGFFEVGKGGVVADFVACFGVGAQVFAEAFVVVFDNGVGGSKDIADGAVVLFKFDGRVDVELFHQCGHIADVRASEPVNALVVVADGKYRRVAARHQFQPRVLQFVGILELVNENVVEAVLVVPAQYFIVLQHFVAAEHKLGEINHAFALADFVVFGVTLNYAARMRIGRTQHGSAQTGFFLRVDKALQRTRRDDFFGDVEAFEQAFDEGKLVAAVEDLKGRRQTGIAVVSS</sequence>
<gene>
    <name evidence="1" type="ORF">NEIFLAOT_02510</name>
</gene>
<dbReference type="EMBL" id="ACEN01000110">
    <property type="protein sequence ID" value="EEG32406.1"/>
    <property type="molecule type" value="Genomic_DNA"/>
</dbReference>
<comment type="caution">
    <text evidence="1">The sequence shown here is derived from an EMBL/GenBank/DDBJ whole genome shotgun (WGS) entry which is preliminary data.</text>
</comment>
<proteinExistence type="predicted"/>
<dbReference type="Proteomes" id="UP000004457">
    <property type="component" value="Unassembled WGS sequence"/>
</dbReference>
<dbReference type="eggNOG" id="ENOG502ZD2Z">
    <property type="taxonomic scope" value="Bacteria"/>
</dbReference>
<dbReference type="AlphaFoldDB" id="C0ERA9"/>
<protein>
    <submittedName>
        <fullName evidence="1">Uncharacterized protein</fullName>
    </submittedName>
</protein>
<evidence type="ECO:0000313" key="1">
    <source>
        <dbReference type="EMBL" id="EEG32406.1"/>
    </source>
</evidence>
<accession>C0ERA9</accession>
<reference evidence="1 2" key="1">
    <citation type="submission" date="2009-01" db="EMBL/GenBank/DDBJ databases">
        <authorList>
            <person name="Fulton L."/>
            <person name="Clifton S."/>
            <person name="Chinwalla A.T."/>
            <person name="Mitreva M."/>
            <person name="Sodergren E."/>
            <person name="Weinstock G."/>
            <person name="Clifton S."/>
            <person name="Dooling D.J."/>
            <person name="Fulton B."/>
            <person name="Minx P."/>
            <person name="Pepin K.H."/>
            <person name="Johnson M."/>
            <person name="Bhonagiri V."/>
            <person name="Nash W.E."/>
            <person name="Mardis E.R."/>
            <person name="Wilson R.K."/>
        </authorList>
    </citation>
    <scope>NUCLEOTIDE SEQUENCE [LARGE SCALE GENOMIC DNA]</scope>
    <source>
        <strain evidence="1 2">NRL30031/H210</strain>
    </source>
</reference>
<evidence type="ECO:0000313" key="2">
    <source>
        <dbReference type="Proteomes" id="UP000004457"/>
    </source>
</evidence>